<gene>
    <name evidence="1" type="primary">ga07843</name>
    <name evidence="1" type="ORF">PR202_ga07843</name>
</gene>
<dbReference type="Proteomes" id="UP001054889">
    <property type="component" value="Unassembled WGS sequence"/>
</dbReference>
<comment type="caution">
    <text evidence="1">The sequence shown here is derived from an EMBL/GenBank/DDBJ whole genome shotgun (WGS) entry which is preliminary data.</text>
</comment>
<organism evidence="1 2">
    <name type="scientific">Eleusine coracana subsp. coracana</name>
    <dbReference type="NCBI Taxonomy" id="191504"/>
    <lineage>
        <taxon>Eukaryota</taxon>
        <taxon>Viridiplantae</taxon>
        <taxon>Streptophyta</taxon>
        <taxon>Embryophyta</taxon>
        <taxon>Tracheophyta</taxon>
        <taxon>Spermatophyta</taxon>
        <taxon>Magnoliopsida</taxon>
        <taxon>Liliopsida</taxon>
        <taxon>Poales</taxon>
        <taxon>Poaceae</taxon>
        <taxon>PACMAD clade</taxon>
        <taxon>Chloridoideae</taxon>
        <taxon>Cynodonteae</taxon>
        <taxon>Eleusininae</taxon>
        <taxon>Eleusine</taxon>
    </lineage>
</organism>
<evidence type="ECO:0000313" key="2">
    <source>
        <dbReference type="Proteomes" id="UP001054889"/>
    </source>
</evidence>
<dbReference type="SUPFAM" id="SSF82171">
    <property type="entry name" value="DPP6 N-terminal domain-like"/>
    <property type="match status" value="1"/>
</dbReference>
<proteinExistence type="predicted"/>
<dbReference type="AlphaFoldDB" id="A0AAV5BYM2"/>
<dbReference type="Gene3D" id="2.130.10.10">
    <property type="entry name" value="YVTN repeat-like/Quinoprotein amine dehydrogenase"/>
    <property type="match status" value="1"/>
</dbReference>
<keyword evidence="2" id="KW-1185">Reference proteome</keyword>
<protein>
    <submittedName>
        <fullName evidence="1">Uncharacterized protein</fullName>
    </submittedName>
</protein>
<dbReference type="InterPro" id="IPR015943">
    <property type="entry name" value="WD40/YVTN_repeat-like_dom_sf"/>
</dbReference>
<sequence length="276" mass="31432">MEMEFTTDAYKHTGPVCFSPDARFVAVAVDYRLVVRDVASLKVPALSVPTTFYFSPVNLNLAGVEWSPDDSSIVVWDSLLEYKFNQSTLTVQDVSDLLRSITITGSDLFTRWEVPFQEVDRPWQLDMSDSELYLSDGFSCNMQDNGSGMLSWSSDSHYFFTRTRNDNMPTALWIWDICRLELAAVLVQKDPIRAAAWDPNCPRLALCTESTHLYMWTPSRVACVNVPFPFPNFRIVDVKWSSDGSRLLLKDRESFCCALPLPEEEPDESDDSTEDE</sequence>
<dbReference type="GO" id="GO:0005815">
    <property type="term" value="C:microtubule organizing center"/>
    <property type="evidence" value="ECO:0007669"/>
    <property type="project" value="TreeGrafter"/>
</dbReference>
<dbReference type="InterPro" id="IPR052778">
    <property type="entry name" value="Centrosome-WD_assoc"/>
</dbReference>
<reference evidence="1" key="2">
    <citation type="submission" date="2021-12" db="EMBL/GenBank/DDBJ databases">
        <title>Resequencing data analysis of finger millet.</title>
        <authorList>
            <person name="Hatakeyama M."/>
            <person name="Aluri S."/>
            <person name="Balachadran M.T."/>
            <person name="Sivarajan S.R."/>
            <person name="Poveda L."/>
            <person name="Shimizu-Inatsugi R."/>
            <person name="Schlapbach R."/>
            <person name="Sreeman S.M."/>
            <person name="Shimizu K.K."/>
        </authorList>
    </citation>
    <scope>NUCLEOTIDE SEQUENCE</scope>
</reference>
<dbReference type="EMBL" id="BQKI01000003">
    <property type="protein sequence ID" value="GJM91468.1"/>
    <property type="molecule type" value="Genomic_DNA"/>
</dbReference>
<evidence type="ECO:0000313" key="1">
    <source>
        <dbReference type="EMBL" id="GJM91468.1"/>
    </source>
</evidence>
<dbReference type="GO" id="GO:1990811">
    <property type="term" value="C:MWP complex"/>
    <property type="evidence" value="ECO:0007669"/>
    <property type="project" value="TreeGrafter"/>
</dbReference>
<reference evidence="1" key="1">
    <citation type="journal article" date="2018" name="DNA Res.">
        <title>Multiple hybrid de novo genome assembly of finger millet, an orphan allotetraploid crop.</title>
        <authorList>
            <person name="Hatakeyama M."/>
            <person name="Aluri S."/>
            <person name="Balachadran M.T."/>
            <person name="Sivarajan S.R."/>
            <person name="Patrignani A."/>
            <person name="Gruter S."/>
            <person name="Poveda L."/>
            <person name="Shimizu-Inatsugi R."/>
            <person name="Baeten J."/>
            <person name="Francoijs K.J."/>
            <person name="Nataraja K.N."/>
            <person name="Reddy Y.A.N."/>
            <person name="Phadnis S."/>
            <person name="Ravikumar R.L."/>
            <person name="Schlapbach R."/>
            <person name="Sreeman S.M."/>
            <person name="Shimizu K.K."/>
        </authorList>
    </citation>
    <scope>NUCLEOTIDE SEQUENCE</scope>
</reference>
<dbReference type="PANTHER" id="PTHR16220:SF0">
    <property type="entry name" value="WD REPEAT-CONTAINING PROTEIN WRAP73"/>
    <property type="match status" value="1"/>
</dbReference>
<accession>A0AAV5BYM2</accession>
<dbReference type="PANTHER" id="PTHR16220">
    <property type="entry name" value="WD REPEAT PROTEIN 8-RELATED"/>
    <property type="match status" value="1"/>
</dbReference>
<name>A0AAV5BYM2_ELECO</name>